<feature type="domain" description="Peptidase S11 D-alanyl-D-alanine carboxypeptidase A N-terminal" evidence="7">
    <location>
        <begin position="26"/>
        <end position="251"/>
    </location>
</feature>
<dbReference type="GO" id="GO:0006508">
    <property type="term" value="P:proteolysis"/>
    <property type="evidence" value="ECO:0007669"/>
    <property type="project" value="InterPro"/>
</dbReference>
<evidence type="ECO:0000259" key="7">
    <source>
        <dbReference type="Pfam" id="PF00768"/>
    </source>
</evidence>
<organism evidence="8">
    <name type="scientific">marine metagenome</name>
    <dbReference type="NCBI Taxonomy" id="408172"/>
    <lineage>
        <taxon>unclassified sequences</taxon>
        <taxon>metagenomes</taxon>
        <taxon>ecological metagenomes</taxon>
    </lineage>
</organism>
<dbReference type="InterPro" id="IPR001967">
    <property type="entry name" value="Peptidase_S11_N"/>
</dbReference>
<keyword evidence="2" id="KW-0732">Signal</keyword>
<dbReference type="PANTHER" id="PTHR21581:SF26">
    <property type="entry name" value="D-ALANYL-D-ALANINE ENDOPEPTIDASE"/>
    <property type="match status" value="1"/>
</dbReference>
<dbReference type="InterPro" id="IPR012338">
    <property type="entry name" value="Beta-lactam/transpept-like"/>
</dbReference>
<dbReference type="InterPro" id="IPR018044">
    <property type="entry name" value="Peptidase_S11"/>
</dbReference>
<dbReference type="Pfam" id="PF00768">
    <property type="entry name" value="Peptidase_S11"/>
    <property type="match status" value="1"/>
</dbReference>
<keyword evidence="4" id="KW-0133">Cell shape</keyword>
<evidence type="ECO:0000256" key="2">
    <source>
        <dbReference type="ARBA" id="ARBA00022729"/>
    </source>
</evidence>
<evidence type="ECO:0000256" key="1">
    <source>
        <dbReference type="ARBA" id="ARBA00007164"/>
    </source>
</evidence>
<keyword evidence="3" id="KW-0378">Hydrolase</keyword>
<accession>A0A382BIR4</accession>
<gene>
    <name evidence="8" type="ORF">METZ01_LOCUS166584</name>
</gene>
<dbReference type="EMBL" id="UINC01030020">
    <property type="protein sequence ID" value="SVB13730.1"/>
    <property type="molecule type" value="Genomic_DNA"/>
</dbReference>
<dbReference type="PANTHER" id="PTHR21581">
    <property type="entry name" value="D-ALANYL-D-ALANINE CARBOXYPEPTIDASE"/>
    <property type="match status" value="1"/>
</dbReference>
<dbReference type="GO" id="GO:0009252">
    <property type="term" value="P:peptidoglycan biosynthetic process"/>
    <property type="evidence" value="ECO:0007669"/>
    <property type="project" value="UniProtKB-KW"/>
</dbReference>
<name>A0A382BIR4_9ZZZZ</name>
<dbReference type="GO" id="GO:0009002">
    <property type="term" value="F:serine-type D-Ala-D-Ala carboxypeptidase activity"/>
    <property type="evidence" value="ECO:0007669"/>
    <property type="project" value="InterPro"/>
</dbReference>
<dbReference type="PRINTS" id="PR00725">
    <property type="entry name" value="DADACBPTASE1"/>
</dbReference>
<dbReference type="GO" id="GO:0008360">
    <property type="term" value="P:regulation of cell shape"/>
    <property type="evidence" value="ECO:0007669"/>
    <property type="project" value="UniProtKB-KW"/>
</dbReference>
<evidence type="ECO:0000256" key="6">
    <source>
        <dbReference type="ARBA" id="ARBA00023316"/>
    </source>
</evidence>
<evidence type="ECO:0000256" key="5">
    <source>
        <dbReference type="ARBA" id="ARBA00022984"/>
    </source>
</evidence>
<evidence type="ECO:0000313" key="8">
    <source>
        <dbReference type="EMBL" id="SVB13730.1"/>
    </source>
</evidence>
<comment type="similarity">
    <text evidence="1">Belongs to the peptidase S11 family.</text>
</comment>
<keyword evidence="5" id="KW-0573">Peptidoglycan synthesis</keyword>
<proteinExistence type="inferred from homology"/>
<feature type="non-terminal residue" evidence="8">
    <location>
        <position position="1"/>
    </location>
</feature>
<evidence type="ECO:0000256" key="4">
    <source>
        <dbReference type="ARBA" id="ARBA00022960"/>
    </source>
</evidence>
<evidence type="ECO:0000256" key="3">
    <source>
        <dbReference type="ARBA" id="ARBA00022801"/>
    </source>
</evidence>
<reference evidence="8" key="1">
    <citation type="submission" date="2018-05" db="EMBL/GenBank/DDBJ databases">
        <authorList>
            <person name="Lanie J.A."/>
            <person name="Ng W.-L."/>
            <person name="Kazmierczak K.M."/>
            <person name="Andrzejewski T.M."/>
            <person name="Davidsen T.M."/>
            <person name="Wayne K.J."/>
            <person name="Tettelin H."/>
            <person name="Glass J.I."/>
            <person name="Rusch D."/>
            <person name="Podicherti R."/>
            <person name="Tsui H.-C.T."/>
            <person name="Winkler M.E."/>
        </authorList>
    </citation>
    <scope>NUCLEOTIDE SEQUENCE</scope>
</reference>
<keyword evidence="6" id="KW-0961">Cell wall biogenesis/degradation</keyword>
<sequence length="280" mass="30686">VVGVLAAAFWLSLGAVPKAETVPRVPTPRVRAQALIILDPITGETLWGRNFREPRPIASITKVMTVLVFLEEGRELDLSRDVVISRQDTLRASTTYLRSGERVTLRDLVHLALVASDNAAARALARVSGLGTKRFVAEMNRKAADFGLQQTRFVDPSGLHEGNLSSAYDVSRLILLASERPEVAEIMRKRSYLVRTSRRERTIRSTNRLLGTGVEVIAGKTGYIDEAGYCFATLVRLQDGRPVSIVVLGSSSNAGRFTEARRLVDWLSTQASVLLTSAAQ</sequence>
<dbReference type="GO" id="GO:0071555">
    <property type="term" value="P:cell wall organization"/>
    <property type="evidence" value="ECO:0007669"/>
    <property type="project" value="UniProtKB-KW"/>
</dbReference>
<dbReference type="AlphaFoldDB" id="A0A382BIR4"/>
<dbReference type="Gene3D" id="3.40.710.10">
    <property type="entry name" value="DD-peptidase/beta-lactamase superfamily"/>
    <property type="match status" value="1"/>
</dbReference>
<protein>
    <recommendedName>
        <fullName evidence="7">Peptidase S11 D-alanyl-D-alanine carboxypeptidase A N-terminal domain-containing protein</fullName>
    </recommendedName>
</protein>
<dbReference type="SUPFAM" id="SSF56601">
    <property type="entry name" value="beta-lactamase/transpeptidase-like"/>
    <property type="match status" value="1"/>
</dbReference>